<feature type="signal peptide" evidence="1">
    <location>
        <begin position="1"/>
        <end position="30"/>
    </location>
</feature>
<keyword evidence="1" id="KW-0732">Signal</keyword>
<dbReference type="PANTHER" id="PTHR31151">
    <property type="entry name" value="PROLINE-TRNA LIGASE (DUF1680)"/>
    <property type="match status" value="1"/>
</dbReference>
<dbReference type="InterPro" id="IPR008928">
    <property type="entry name" value="6-hairpin_glycosidase_sf"/>
</dbReference>
<comment type="caution">
    <text evidence="4">The sequence shown here is derived from an EMBL/GenBank/DDBJ whole genome shotgun (WGS) entry which is preliminary data.</text>
</comment>
<evidence type="ECO:0000256" key="1">
    <source>
        <dbReference type="SAM" id="SignalP"/>
    </source>
</evidence>
<protein>
    <recommendedName>
        <fullName evidence="6">Alpha-L-arabinofuranosidase B arabinose-binding domain-containing protein</fullName>
    </recommendedName>
</protein>
<dbReference type="InterPro" id="IPR049046">
    <property type="entry name" value="Beta-AFase-like_GH127_middle"/>
</dbReference>
<reference evidence="4" key="1">
    <citation type="submission" date="2024-03" db="EMBL/GenBank/DDBJ databases">
        <title>WGS assembly of Saponaria officinalis var. Norfolk2.</title>
        <authorList>
            <person name="Jenkins J."/>
            <person name="Shu S."/>
            <person name="Grimwood J."/>
            <person name="Barry K."/>
            <person name="Goodstein D."/>
            <person name="Schmutz J."/>
            <person name="Leebens-Mack J."/>
            <person name="Osbourn A."/>
        </authorList>
    </citation>
    <scope>NUCLEOTIDE SEQUENCE [LARGE SCALE GENOMIC DNA]</scope>
    <source>
        <strain evidence="4">JIC</strain>
    </source>
</reference>
<evidence type="ECO:0000259" key="3">
    <source>
        <dbReference type="Pfam" id="PF20736"/>
    </source>
</evidence>
<dbReference type="SUPFAM" id="SSF48208">
    <property type="entry name" value="Six-hairpin glycosidases"/>
    <property type="match status" value="1"/>
</dbReference>
<evidence type="ECO:0000259" key="2">
    <source>
        <dbReference type="Pfam" id="PF07944"/>
    </source>
</evidence>
<dbReference type="InterPro" id="IPR012878">
    <property type="entry name" value="Beta-AFase-like_GH127_cat"/>
</dbReference>
<dbReference type="Pfam" id="PF07944">
    <property type="entry name" value="Beta-AFase-like_GH127_cat"/>
    <property type="match status" value="1"/>
</dbReference>
<accession>A0AAW1HCC3</accession>
<evidence type="ECO:0008006" key="6">
    <source>
        <dbReference type="Google" id="ProtNLM"/>
    </source>
</evidence>
<keyword evidence="5" id="KW-1185">Reference proteome</keyword>
<proteinExistence type="predicted"/>
<dbReference type="PANTHER" id="PTHR31151:SF0">
    <property type="entry name" value="PROLINE-TRNA LIGASE (DUF1680)"/>
    <property type="match status" value="1"/>
</dbReference>
<dbReference type="Gene3D" id="2.80.10.50">
    <property type="match status" value="1"/>
</dbReference>
<dbReference type="AlphaFoldDB" id="A0AAW1HCC3"/>
<feature type="domain" description="Non-reducing end beta-L-arabinofuranosidase-like GH127 catalytic" evidence="2">
    <location>
        <begin position="126"/>
        <end position="508"/>
    </location>
</feature>
<evidence type="ECO:0000313" key="4">
    <source>
        <dbReference type="EMBL" id="KAK9673680.1"/>
    </source>
</evidence>
<gene>
    <name evidence="4" type="ORF">RND81_12G183100</name>
</gene>
<organism evidence="4 5">
    <name type="scientific">Saponaria officinalis</name>
    <name type="common">Common soapwort</name>
    <name type="synonym">Lychnis saponaria</name>
    <dbReference type="NCBI Taxonomy" id="3572"/>
    <lineage>
        <taxon>Eukaryota</taxon>
        <taxon>Viridiplantae</taxon>
        <taxon>Streptophyta</taxon>
        <taxon>Embryophyta</taxon>
        <taxon>Tracheophyta</taxon>
        <taxon>Spermatophyta</taxon>
        <taxon>Magnoliopsida</taxon>
        <taxon>eudicotyledons</taxon>
        <taxon>Gunneridae</taxon>
        <taxon>Pentapetalae</taxon>
        <taxon>Caryophyllales</taxon>
        <taxon>Caryophyllaceae</taxon>
        <taxon>Caryophylleae</taxon>
        <taxon>Saponaria</taxon>
    </lineage>
</organism>
<dbReference type="EMBL" id="JBDFQZ010000012">
    <property type="protein sequence ID" value="KAK9673680.1"/>
    <property type="molecule type" value="Genomic_DNA"/>
</dbReference>
<feature type="chain" id="PRO_5043441354" description="Alpha-L-arabinofuranosidase B arabinose-binding domain-containing protein" evidence="1">
    <location>
        <begin position="31"/>
        <end position="874"/>
    </location>
</feature>
<name>A0AAW1HCC3_SAPOF</name>
<feature type="domain" description="Non-reducing end beta-L-arabinofuranosidase-like GH127 middle" evidence="3">
    <location>
        <begin position="521"/>
        <end position="619"/>
    </location>
</feature>
<sequence>MGFLLCSTNVYGIMLASLLLLLCVFEVSDAKECTNTPTQLSSKTLRYQILTSKNETWKQEMLSHSHAHAHEFHLTPTDESAWSSLYPRKMLSEDSEFSWNIMYKKIKYSDHNKLKGSFLKEISLHNVRLNPQSLHGRAQATTLEYLLILDVDSLVWSFRKTAGLATPGSPYGGWEAPDQELRGHFVGHYLSAAAQMWASTHNKTLEEKMSTLVSALKECQDALGTGYLSAFPTEFFDRFEAIKPVWAPYYTIHKIMAGLLDQYNLAGSSQALKMVTQMANYFYKRVKNVVMRYTIERHWTSLNEETGGMNDVLYQLYTVTGDQKHLLLAHLFDKPCFLGLLALKADDLSDFHANTHIPIVIGAQMRYEITGDELYKEIGTFFMDLVNSTQSYATGGTSVDEFWDDPKRLGDKLSTENEESCTTYNMLKVSRNLFRWSKDMTYADYYERALTNGVLSIQRGTDPGVMIYMLPLGHGVSKGKSYHNWGTPFDSFWCCYGTGIESFSKLGDSIYFEEAGSVQGLYVLQYISSSLNWSSAQLSLTQVVDDVVSWNRNLKVKITISAAHPRTATLNFRIPSWTSSSGLKALLNGNPLSLPRPGNFLSVSRTWSNGDEVALQFPLSLTTEFIQDDRPQFASLQAILYGPYLLAGLSNGDYDIQTKATESTSKWITPVPANYTSFVVSFTQQGKDATFFVSTRGSVITMQGSTHARNESYVHATFRLILKDVTSSRKIIRGPENFVGETVLLEPFDLPGMVVANQGAGKHLAVVHPDKNTAGSAEFRLVKGLNGLNGTISLKTKEGCFVYASVSDTSVKVSCESSGLDLAMKESMSFEWNEGFKKYHPMSFIAKGSRRSYVLEPLLGLKNEFYNVYFNITN</sequence>
<dbReference type="Pfam" id="PF20736">
    <property type="entry name" value="Glyco_hydro127M"/>
    <property type="match status" value="1"/>
</dbReference>
<dbReference type="GO" id="GO:0005975">
    <property type="term" value="P:carbohydrate metabolic process"/>
    <property type="evidence" value="ECO:0007669"/>
    <property type="project" value="InterPro"/>
</dbReference>
<evidence type="ECO:0000313" key="5">
    <source>
        <dbReference type="Proteomes" id="UP001443914"/>
    </source>
</evidence>
<dbReference type="Proteomes" id="UP001443914">
    <property type="component" value="Unassembled WGS sequence"/>
</dbReference>